<dbReference type="EMBL" id="BMOY01000006">
    <property type="protein sequence ID" value="GGI99891.1"/>
    <property type="molecule type" value="Genomic_DNA"/>
</dbReference>
<comment type="caution">
    <text evidence="10">The sequence shown here is derived from an EMBL/GenBank/DDBJ whole genome shotgun (WGS) entry which is preliminary data.</text>
</comment>
<keyword evidence="9" id="KW-1208">Phospholipid metabolism</keyword>
<keyword evidence="8" id="KW-0594">Phospholipid biosynthesis</keyword>
<keyword evidence="1" id="KW-0963">Cytoplasm</keyword>
<evidence type="ECO:0000256" key="7">
    <source>
        <dbReference type="ARBA" id="ARBA00023098"/>
    </source>
</evidence>
<evidence type="ECO:0000256" key="1">
    <source>
        <dbReference type="ARBA" id="ARBA00022490"/>
    </source>
</evidence>
<dbReference type="PANTHER" id="PTHR43616">
    <property type="entry name" value="GLYCEROL DEHYDROGENASE"/>
    <property type="match status" value="1"/>
</dbReference>
<dbReference type="GO" id="GO:0046872">
    <property type="term" value="F:metal ion binding"/>
    <property type="evidence" value="ECO:0007669"/>
    <property type="project" value="UniProtKB-KW"/>
</dbReference>
<protein>
    <recommendedName>
        <fullName evidence="12">Glycerol-1-phosphate dehydrogenase [NAD(P)+]</fullName>
    </recommendedName>
</protein>
<keyword evidence="6" id="KW-0520">NAD</keyword>
<evidence type="ECO:0000256" key="8">
    <source>
        <dbReference type="ARBA" id="ARBA00023209"/>
    </source>
</evidence>
<dbReference type="SUPFAM" id="SSF56796">
    <property type="entry name" value="Dehydroquinate synthase-like"/>
    <property type="match status" value="1"/>
</dbReference>
<keyword evidence="2" id="KW-0444">Lipid biosynthesis</keyword>
<evidence type="ECO:0000256" key="5">
    <source>
        <dbReference type="ARBA" id="ARBA00023002"/>
    </source>
</evidence>
<dbReference type="RefSeq" id="WP_188881125.1">
    <property type="nucleotide sequence ID" value="NZ_BMOY01000006.1"/>
</dbReference>
<gene>
    <name evidence="10" type="ORF">GCM10010885_06480</name>
</gene>
<keyword evidence="5" id="KW-0560">Oxidoreductase</keyword>
<evidence type="ECO:0000256" key="4">
    <source>
        <dbReference type="ARBA" id="ARBA00022857"/>
    </source>
</evidence>
<keyword evidence="3" id="KW-0479">Metal-binding</keyword>
<dbReference type="CDD" id="cd08175">
    <property type="entry name" value="G1PDH"/>
    <property type="match status" value="1"/>
</dbReference>
<dbReference type="InterPro" id="IPR016205">
    <property type="entry name" value="Glycerol_DH"/>
</dbReference>
<keyword evidence="7" id="KW-0443">Lipid metabolism</keyword>
<accession>A0A917K4N1</accession>
<evidence type="ECO:0008006" key="12">
    <source>
        <dbReference type="Google" id="ProtNLM"/>
    </source>
</evidence>
<keyword evidence="4" id="KW-0521">NADP</keyword>
<dbReference type="Proteomes" id="UP000637695">
    <property type="component" value="Unassembled WGS sequence"/>
</dbReference>
<dbReference type="GO" id="GO:0016614">
    <property type="term" value="F:oxidoreductase activity, acting on CH-OH group of donors"/>
    <property type="evidence" value="ECO:0007669"/>
    <property type="project" value="InterPro"/>
</dbReference>
<evidence type="ECO:0000256" key="3">
    <source>
        <dbReference type="ARBA" id="ARBA00022723"/>
    </source>
</evidence>
<evidence type="ECO:0000256" key="2">
    <source>
        <dbReference type="ARBA" id="ARBA00022516"/>
    </source>
</evidence>
<sequence>MEIARAWLGRPVACACGRTHEVPIAHVHVGPGAAATLSGWLAERGVQRILLVADANTYDVHGREVLAALEARGFAAGVHVFPQRHGLLPDEQAVAAVEAALADAAPDVAIAVGSGVINDTVRYASFRRGVPYVVAATAPSMDGYASSVAAMQFAGVKTTLPAHAPQAIFADPAVLAAAPWPLVQAGYGDLIGKAISLLDWKLSRTLFGEYFCPEAYRMVLAPMRYCAEHAAEIRARSETAVAALFAGLINSGIAMAMMGNSRPCSGSEHHCSHFWDLLAYRGERDHMAHGLQVGYATRWMMRFYRWTARWLQARTANGGRVTQVTLPPWTEAEDQAARSFYGAGAEEIIAAQREKRRWLADHPLPAEGVAADEILAALEPELSLFAAVEASLDAMDIPQDPRGLDLDARQLRLTFLRAYELRSRFTVFDFLVSQGLLAAAVDGVLAEA</sequence>
<proteinExistence type="predicted"/>
<dbReference type="PANTHER" id="PTHR43616:SF5">
    <property type="entry name" value="GLYCEROL DEHYDROGENASE 1"/>
    <property type="match status" value="1"/>
</dbReference>
<evidence type="ECO:0000313" key="10">
    <source>
        <dbReference type="EMBL" id="GGI99891.1"/>
    </source>
</evidence>
<dbReference type="InterPro" id="IPR032837">
    <property type="entry name" value="G1PDH"/>
</dbReference>
<evidence type="ECO:0000256" key="6">
    <source>
        <dbReference type="ARBA" id="ARBA00023027"/>
    </source>
</evidence>
<dbReference type="Gene3D" id="3.40.50.1970">
    <property type="match status" value="1"/>
</dbReference>
<reference evidence="10" key="1">
    <citation type="journal article" date="2014" name="Int. J. Syst. Evol. Microbiol.">
        <title>Complete genome sequence of Corynebacterium casei LMG S-19264T (=DSM 44701T), isolated from a smear-ripened cheese.</title>
        <authorList>
            <consortium name="US DOE Joint Genome Institute (JGI-PGF)"/>
            <person name="Walter F."/>
            <person name="Albersmeier A."/>
            <person name="Kalinowski J."/>
            <person name="Ruckert C."/>
        </authorList>
    </citation>
    <scope>NUCLEOTIDE SEQUENCE</scope>
    <source>
        <strain evidence="10">JCM 18487</strain>
    </source>
</reference>
<evidence type="ECO:0000313" key="11">
    <source>
        <dbReference type="Proteomes" id="UP000637695"/>
    </source>
</evidence>
<keyword evidence="11" id="KW-1185">Reference proteome</keyword>
<dbReference type="Pfam" id="PF13685">
    <property type="entry name" value="Fe-ADH_2"/>
    <property type="match status" value="1"/>
</dbReference>
<dbReference type="GO" id="GO:0008654">
    <property type="term" value="P:phospholipid biosynthetic process"/>
    <property type="evidence" value="ECO:0007669"/>
    <property type="project" value="UniProtKB-KW"/>
</dbReference>
<dbReference type="AlphaFoldDB" id="A0A917K4N1"/>
<dbReference type="Gene3D" id="1.20.1090.10">
    <property type="entry name" value="Dehydroquinate synthase-like - alpha domain"/>
    <property type="match status" value="1"/>
</dbReference>
<evidence type="ECO:0000256" key="9">
    <source>
        <dbReference type="ARBA" id="ARBA00023264"/>
    </source>
</evidence>
<name>A0A917K4N1_9BACL</name>
<organism evidence="10 11">
    <name type="scientific">Alicyclobacillus cellulosilyticus</name>
    <dbReference type="NCBI Taxonomy" id="1003997"/>
    <lineage>
        <taxon>Bacteria</taxon>
        <taxon>Bacillati</taxon>
        <taxon>Bacillota</taxon>
        <taxon>Bacilli</taxon>
        <taxon>Bacillales</taxon>
        <taxon>Alicyclobacillaceae</taxon>
        <taxon>Alicyclobacillus</taxon>
    </lineage>
</organism>
<reference evidence="10" key="2">
    <citation type="submission" date="2020-09" db="EMBL/GenBank/DDBJ databases">
        <authorList>
            <person name="Sun Q."/>
            <person name="Ohkuma M."/>
        </authorList>
    </citation>
    <scope>NUCLEOTIDE SEQUENCE</scope>
    <source>
        <strain evidence="10">JCM 18487</strain>
    </source>
</reference>